<reference evidence="1" key="2">
    <citation type="submission" date="2012-06" db="EMBL/GenBank/DDBJ databases">
        <title>Annotation of the Genome Sequence of Fusarium oxysporum Fo47.</title>
        <authorList>
            <consortium name="The Broad Institute Genomics Platform"/>
            <person name="Ma L.-J."/>
            <person name="Corby-Kistler H."/>
            <person name="Broz K."/>
            <person name="Gale L.R."/>
            <person name="Jonkers W."/>
            <person name="O'Donnell K."/>
            <person name="Ploetz R."/>
            <person name="Steinberg C."/>
            <person name="Schwartz D.C."/>
            <person name="VanEtten H."/>
            <person name="Zhou S."/>
            <person name="Young S.K."/>
            <person name="Zeng Q."/>
            <person name="Gargeya S."/>
            <person name="Fitzgerald M."/>
            <person name="Abouelleil A."/>
            <person name="Alvarado L."/>
            <person name="Chapman S.B."/>
            <person name="Gainer-Dewar J."/>
            <person name="Goldberg J."/>
            <person name="Griggs A."/>
            <person name="Gujja S."/>
            <person name="Hansen M."/>
            <person name="Howarth C."/>
            <person name="Imamovic A."/>
            <person name="Ireland A."/>
            <person name="Larimer J."/>
            <person name="McCowan C."/>
            <person name="Murphy C."/>
            <person name="Pearson M."/>
            <person name="Poon T.W."/>
            <person name="Priest M."/>
            <person name="Roberts A."/>
            <person name="Saif S."/>
            <person name="Shea T."/>
            <person name="Sykes S."/>
            <person name="Wortman J."/>
            <person name="Nusbaum C."/>
            <person name="Birren B."/>
        </authorList>
    </citation>
    <scope>NUCLEOTIDE SEQUENCE</scope>
    <source>
        <strain evidence="1">Fo47</strain>
    </source>
</reference>
<protein>
    <submittedName>
        <fullName evidence="1">Uncharacterized protein</fullName>
    </submittedName>
</protein>
<dbReference type="AlphaFoldDB" id="W9K6Z4"/>
<name>W9K6Z4_FUSOX</name>
<gene>
    <name evidence="1" type="ORF">FOZG_08972</name>
</gene>
<dbReference type="HOGENOM" id="CLU_3191349_0_0_1"/>
<proteinExistence type="predicted"/>
<accession>W9K6Z4</accession>
<reference evidence="1" key="1">
    <citation type="submission" date="2011-06" db="EMBL/GenBank/DDBJ databases">
        <title>The Genome Sequence of Fusarium oxysporum Fo47.</title>
        <authorList>
            <consortium name="The Broad Institute Genome Sequencing Platform"/>
            <person name="Ma L.-J."/>
            <person name="Gale L.R."/>
            <person name="Schwartz D.C."/>
            <person name="Zhou S."/>
            <person name="Corby-Kistler H."/>
            <person name="Young S.K."/>
            <person name="Zeng Q."/>
            <person name="Gargeya S."/>
            <person name="Fitzgerald M."/>
            <person name="Haas B."/>
            <person name="Abouelleil A."/>
            <person name="Alvarado L."/>
            <person name="Arachchi H.M."/>
            <person name="Berlin A."/>
            <person name="Brown A."/>
            <person name="Chapman S.B."/>
            <person name="Chen Z."/>
            <person name="Dunbar C."/>
            <person name="Freedman E."/>
            <person name="Gearin G."/>
            <person name="Gellesch M."/>
            <person name="Goldberg J."/>
            <person name="Griggs A."/>
            <person name="Gujja S."/>
            <person name="Heiman D."/>
            <person name="Howarth C."/>
            <person name="Larson L."/>
            <person name="Lui A."/>
            <person name="MacDonald P.J.P."/>
            <person name="Mehta T."/>
            <person name="Montmayeur A."/>
            <person name="Murphy C."/>
            <person name="Neiman D."/>
            <person name="Pearson M."/>
            <person name="Priest M."/>
            <person name="Roberts A."/>
            <person name="Saif S."/>
            <person name="Shea T."/>
            <person name="Shenoy N."/>
            <person name="Sisk P."/>
            <person name="Stolte C."/>
            <person name="Sykes S."/>
            <person name="Wortman J."/>
            <person name="Nusbaum C."/>
            <person name="Birren B."/>
        </authorList>
    </citation>
    <scope>NUCLEOTIDE SEQUENCE [LARGE SCALE GENOMIC DNA]</scope>
    <source>
        <strain evidence="1">Fo47</strain>
    </source>
</reference>
<evidence type="ECO:0000313" key="1">
    <source>
        <dbReference type="EMBL" id="EWZ40162.1"/>
    </source>
</evidence>
<sequence>MHSEVFQLCAEFLFKVKSAVPKPHPPTRLKALTRPKLVVKVVVIAP</sequence>
<dbReference type="Proteomes" id="UP000030766">
    <property type="component" value="Unassembled WGS sequence"/>
</dbReference>
<dbReference type="VEuPathDB" id="FungiDB:FOZG_08972"/>
<organism evidence="1">
    <name type="scientific">Fusarium oxysporum Fo47</name>
    <dbReference type="NCBI Taxonomy" id="660027"/>
    <lineage>
        <taxon>Eukaryota</taxon>
        <taxon>Fungi</taxon>
        <taxon>Dikarya</taxon>
        <taxon>Ascomycota</taxon>
        <taxon>Pezizomycotina</taxon>
        <taxon>Sordariomycetes</taxon>
        <taxon>Hypocreomycetidae</taxon>
        <taxon>Hypocreales</taxon>
        <taxon>Nectriaceae</taxon>
        <taxon>Fusarium</taxon>
        <taxon>Fusarium oxysporum species complex</taxon>
    </lineage>
</organism>
<dbReference type="EMBL" id="JH717900">
    <property type="protein sequence ID" value="EWZ40162.1"/>
    <property type="molecule type" value="Genomic_DNA"/>
</dbReference>